<keyword evidence="3 7" id="KW-0808">Transferase</keyword>
<dbReference type="PIRSF" id="PIRSF031057">
    <property type="entry name" value="Thiamin_pyrophosphokinase"/>
    <property type="match status" value="1"/>
</dbReference>
<dbReference type="InterPro" id="IPR006282">
    <property type="entry name" value="Thi_PPkinase"/>
</dbReference>
<dbReference type="UniPathway" id="UPA00060">
    <property type="reaction ID" value="UER00597"/>
</dbReference>
<evidence type="ECO:0000313" key="10">
    <source>
        <dbReference type="Proteomes" id="UP000662931"/>
    </source>
</evidence>
<dbReference type="SUPFAM" id="SSF63999">
    <property type="entry name" value="Thiamin pyrophosphokinase, catalytic domain"/>
    <property type="match status" value="1"/>
</dbReference>
<dbReference type="InterPro" id="IPR007373">
    <property type="entry name" value="Thiamin_PyroPKinase_B1-bd"/>
</dbReference>
<organism evidence="9 10">
    <name type="scientific">Eeniella nana</name>
    <name type="common">Yeast</name>
    <name type="synonym">Brettanomyces nanus</name>
    <dbReference type="NCBI Taxonomy" id="13502"/>
    <lineage>
        <taxon>Eukaryota</taxon>
        <taxon>Fungi</taxon>
        <taxon>Dikarya</taxon>
        <taxon>Ascomycota</taxon>
        <taxon>Saccharomycotina</taxon>
        <taxon>Pichiomycetes</taxon>
        <taxon>Pichiales</taxon>
        <taxon>Pichiaceae</taxon>
        <taxon>Brettanomyces</taxon>
    </lineage>
</organism>
<evidence type="ECO:0000256" key="2">
    <source>
        <dbReference type="ARBA" id="ARBA00006785"/>
    </source>
</evidence>
<feature type="domain" description="Thiamin pyrophosphokinase thiamin-binding" evidence="8">
    <location>
        <begin position="233"/>
        <end position="308"/>
    </location>
</feature>
<dbReference type="InterPro" id="IPR036759">
    <property type="entry name" value="TPK_catalytic_sf"/>
</dbReference>
<dbReference type="GeneID" id="62196445"/>
<reference evidence="9" key="1">
    <citation type="submission" date="2020-10" db="EMBL/GenBank/DDBJ databases">
        <authorList>
            <person name="Roach M.J.R."/>
        </authorList>
    </citation>
    <scope>NUCLEOTIDE SEQUENCE</scope>
    <source>
        <strain evidence="9">CBS 1945</strain>
    </source>
</reference>
<dbReference type="OrthoDB" id="25149at2759"/>
<evidence type="ECO:0000256" key="5">
    <source>
        <dbReference type="ARBA" id="ARBA00022777"/>
    </source>
</evidence>
<accession>A0A875S5R0</accession>
<evidence type="ECO:0000256" key="3">
    <source>
        <dbReference type="ARBA" id="ARBA00022679"/>
    </source>
</evidence>
<protein>
    <recommendedName>
        <fullName evidence="7">Thiamine pyrophosphokinase</fullName>
        <ecNumber evidence="7">2.7.6.2</ecNumber>
    </recommendedName>
</protein>
<dbReference type="InterPro" id="IPR007371">
    <property type="entry name" value="TPK_catalytic"/>
</dbReference>
<dbReference type="GO" id="GO:0005524">
    <property type="term" value="F:ATP binding"/>
    <property type="evidence" value="ECO:0007669"/>
    <property type="project" value="UniProtKB-UniRule"/>
</dbReference>
<sequence>MVDESDSNITENPDCMHVVRPVSGDINVISPLSFFSCEKTSSTSNSPVKCLLILNQEIHLPFKFFDRLWKSTSIRICADGGANRLYNYSRQNSVLNEYTPNYIVGDLDSLIDPVRDYYLSQGTRIKKQGSQFYSDLDKSIALIDLLVNFPSVDVSKLDDYSGLEKTEVDRIKGQDRPFFKQIFLLVVGGIGGRFDQTIATISRTIQSLSQRPFIDFILLNSEHAEFVLLLPKGKNFIDFPTEKGFMDEDRGDNPRNVGLLPLSGPANVTTKGLKWDVQDWRTEMIGDLSLCNYQVGDNGIYLGTSSELFVNIEF</sequence>
<dbReference type="KEGG" id="bnn:FOA43_003044"/>
<evidence type="ECO:0000256" key="7">
    <source>
        <dbReference type="PIRNR" id="PIRNR031057"/>
    </source>
</evidence>
<dbReference type="PANTHER" id="PTHR13622:SF8">
    <property type="entry name" value="THIAMIN PYROPHOSPHOKINASE 1"/>
    <property type="match status" value="1"/>
</dbReference>
<dbReference type="GO" id="GO:0004788">
    <property type="term" value="F:thiamine diphosphokinase activity"/>
    <property type="evidence" value="ECO:0007669"/>
    <property type="project" value="UniProtKB-UniRule"/>
</dbReference>
<comment type="pathway">
    <text evidence="1 7">Cofactor biosynthesis; thiamine diphosphate biosynthesis; thiamine diphosphate from thiamine: step 1/1.</text>
</comment>
<dbReference type="PANTHER" id="PTHR13622">
    <property type="entry name" value="THIAMIN PYROPHOSPHOKINASE"/>
    <property type="match status" value="1"/>
</dbReference>
<evidence type="ECO:0000256" key="1">
    <source>
        <dbReference type="ARBA" id="ARBA00005078"/>
    </source>
</evidence>
<dbReference type="EC" id="2.7.6.2" evidence="7"/>
<dbReference type="EMBL" id="CP064814">
    <property type="protein sequence ID" value="QPG75685.1"/>
    <property type="molecule type" value="Genomic_DNA"/>
</dbReference>
<comment type="similarity">
    <text evidence="2 7">Belongs to the thiamine pyrophosphokinase family.</text>
</comment>
<dbReference type="GO" id="GO:0016301">
    <property type="term" value="F:kinase activity"/>
    <property type="evidence" value="ECO:0007669"/>
    <property type="project" value="UniProtKB-UniRule"/>
</dbReference>
<evidence type="ECO:0000256" key="6">
    <source>
        <dbReference type="ARBA" id="ARBA00022840"/>
    </source>
</evidence>
<dbReference type="Pfam" id="PF04263">
    <property type="entry name" value="TPK_catalytic"/>
    <property type="match status" value="1"/>
</dbReference>
<dbReference type="Gene3D" id="2.60.120.320">
    <property type="entry name" value="Thiamin pyrophosphokinase, thiamin-binding domain"/>
    <property type="match status" value="1"/>
</dbReference>
<keyword evidence="4 7" id="KW-0547">Nucleotide-binding</keyword>
<dbReference type="RefSeq" id="XP_038779250.1">
    <property type="nucleotide sequence ID" value="XM_038923322.1"/>
</dbReference>
<dbReference type="GO" id="GO:0009229">
    <property type="term" value="P:thiamine diphosphate biosynthetic process"/>
    <property type="evidence" value="ECO:0007669"/>
    <property type="project" value="UniProtKB-UniRule"/>
</dbReference>
<gene>
    <name evidence="9" type="ORF">FOA43_003044</name>
</gene>
<dbReference type="CDD" id="cd07995">
    <property type="entry name" value="TPK"/>
    <property type="match status" value="1"/>
</dbReference>
<evidence type="ECO:0000313" key="9">
    <source>
        <dbReference type="EMBL" id="QPG75685.1"/>
    </source>
</evidence>
<evidence type="ECO:0000256" key="4">
    <source>
        <dbReference type="ARBA" id="ARBA00022741"/>
    </source>
</evidence>
<dbReference type="Pfam" id="PF04265">
    <property type="entry name" value="TPK_B1_binding"/>
    <property type="match status" value="1"/>
</dbReference>
<dbReference type="InterPro" id="IPR016966">
    <property type="entry name" value="Thiamin_pyrophosphokinase_euk"/>
</dbReference>
<comment type="catalytic activity">
    <reaction evidence="7">
        <text>thiamine + ATP = thiamine diphosphate + AMP + H(+)</text>
        <dbReference type="Rhea" id="RHEA:11576"/>
        <dbReference type="ChEBI" id="CHEBI:15378"/>
        <dbReference type="ChEBI" id="CHEBI:18385"/>
        <dbReference type="ChEBI" id="CHEBI:30616"/>
        <dbReference type="ChEBI" id="CHEBI:58937"/>
        <dbReference type="ChEBI" id="CHEBI:456215"/>
    </reaction>
</comment>
<proteinExistence type="inferred from homology"/>
<dbReference type="Gene3D" id="3.40.50.10240">
    <property type="entry name" value="Thiamin pyrophosphokinase, catalytic domain"/>
    <property type="match status" value="1"/>
</dbReference>
<dbReference type="GO" id="GO:0006772">
    <property type="term" value="P:thiamine metabolic process"/>
    <property type="evidence" value="ECO:0007669"/>
    <property type="project" value="InterPro"/>
</dbReference>
<dbReference type="GO" id="GO:0030975">
    <property type="term" value="F:thiamine binding"/>
    <property type="evidence" value="ECO:0007669"/>
    <property type="project" value="UniProtKB-UniRule"/>
</dbReference>
<keyword evidence="10" id="KW-1185">Reference proteome</keyword>
<dbReference type="AlphaFoldDB" id="A0A875S5R0"/>
<keyword evidence="6 7" id="KW-0067">ATP-binding</keyword>
<evidence type="ECO:0000259" key="8">
    <source>
        <dbReference type="SMART" id="SM00983"/>
    </source>
</evidence>
<keyword evidence="5 7" id="KW-0418">Kinase</keyword>
<dbReference type="SMART" id="SM00983">
    <property type="entry name" value="TPK_B1_binding"/>
    <property type="match status" value="1"/>
</dbReference>
<dbReference type="Proteomes" id="UP000662931">
    <property type="component" value="Chromosome 3"/>
</dbReference>
<name>A0A875S5R0_EENNA</name>
<dbReference type="InterPro" id="IPR036371">
    <property type="entry name" value="TPK_B1-bd_sf"/>
</dbReference>
<dbReference type="SUPFAM" id="SSF63862">
    <property type="entry name" value="Thiamin pyrophosphokinase, substrate-binding domain"/>
    <property type="match status" value="1"/>
</dbReference>